<feature type="region of interest" description="Disordered" evidence="1">
    <location>
        <begin position="23"/>
        <end position="156"/>
    </location>
</feature>
<keyword evidence="3" id="KW-1185">Reference proteome</keyword>
<dbReference type="EMBL" id="VIIS01001851">
    <property type="protein sequence ID" value="KAF0291863.1"/>
    <property type="molecule type" value="Genomic_DNA"/>
</dbReference>
<evidence type="ECO:0000313" key="2">
    <source>
        <dbReference type="EMBL" id="KAF0291863.1"/>
    </source>
</evidence>
<feature type="compositionally biased region" description="Basic and acidic residues" evidence="1">
    <location>
        <begin position="49"/>
        <end position="71"/>
    </location>
</feature>
<dbReference type="Proteomes" id="UP000440578">
    <property type="component" value="Unassembled WGS sequence"/>
</dbReference>
<accession>A0A6A4VE09</accession>
<sequence length="260" mass="29192">MIHYDLSLCLRSAIPPSVPAVRSSIPIPDEDPYSVAGSGGSSGSSGRMGRSERPPKLPPRDTDRLPHRDIPNPDYGDDTDEQDAPVQNSGGGGGLRARLHLGRKKEKKERKKGDELYYGGFQARVPNFVKSKGSKEDPSAGRDPRELRGDPRLPVDPRDMRGYLPPAHPMQHATLQHQPQMWQQRAGYDPAMGARMQFGTLPNMNRLAQNPVSYVQPMPMQHDPDAEESPYARFYNWNVVPNRVPVSFQQRRAMYVSNWQ</sequence>
<protein>
    <submittedName>
        <fullName evidence="2">Uncharacterized protein</fullName>
    </submittedName>
</protein>
<organism evidence="2 3">
    <name type="scientific">Amphibalanus amphitrite</name>
    <name type="common">Striped barnacle</name>
    <name type="synonym">Balanus amphitrite</name>
    <dbReference type="NCBI Taxonomy" id="1232801"/>
    <lineage>
        <taxon>Eukaryota</taxon>
        <taxon>Metazoa</taxon>
        <taxon>Ecdysozoa</taxon>
        <taxon>Arthropoda</taxon>
        <taxon>Crustacea</taxon>
        <taxon>Multicrustacea</taxon>
        <taxon>Cirripedia</taxon>
        <taxon>Thoracica</taxon>
        <taxon>Thoracicalcarea</taxon>
        <taxon>Balanomorpha</taxon>
        <taxon>Balanoidea</taxon>
        <taxon>Balanidae</taxon>
        <taxon>Amphibalaninae</taxon>
        <taxon>Amphibalanus</taxon>
    </lineage>
</organism>
<feature type="compositionally biased region" description="Basic residues" evidence="1">
    <location>
        <begin position="97"/>
        <end position="110"/>
    </location>
</feature>
<reference evidence="2 3" key="1">
    <citation type="submission" date="2019-07" db="EMBL/GenBank/DDBJ databases">
        <title>Draft genome assembly of a fouling barnacle, Amphibalanus amphitrite (Darwin, 1854): The first reference genome for Thecostraca.</title>
        <authorList>
            <person name="Kim W."/>
        </authorList>
    </citation>
    <scope>NUCLEOTIDE SEQUENCE [LARGE SCALE GENOMIC DNA]</scope>
    <source>
        <strain evidence="2">SNU_AA5</strain>
        <tissue evidence="2">Soma without cirri and trophi</tissue>
    </source>
</reference>
<evidence type="ECO:0000313" key="3">
    <source>
        <dbReference type="Proteomes" id="UP000440578"/>
    </source>
</evidence>
<dbReference type="PANTHER" id="PTHR22742:SF2">
    <property type="entry name" value="EXPANSION, ISOFORM A-RELATED"/>
    <property type="match status" value="1"/>
</dbReference>
<gene>
    <name evidence="2" type="ORF">FJT64_010085</name>
</gene>
<dbReference type="PANTHER" id="PTHR22742">
    <property type="entry name" value="EXPANSION, ISOFORM A-RELATED"/>
    <property type="match status" value="1"/>
</dbReference>
<dbReference type="OrthoDB" id="5973987at2759"/>
<name>A0A6A4VE09_AMPAM</name>
<feature type="compositionally biased region" description="Basic and acidic residues" evidence="1">
    <location>
        <begin position="133"/>
        <end position="156"/>
    </location>
</feature>
<proteinExistence type="predicted"/>
<dbReference type="AlphaFoldDB" id="A0A6A4VE09"/>
<evidence type="ECO:0000256" key="1">
    <source>
        <dbReference type="SAM" id="MobiDB-lite"/>
    </source>
</evidence>
<comment type="caution">
    <text evidence="2">The sequence shown here is derived from an EMBL/GenBank/DDBJ whole genome shotgun (WGS) entry which is preliminary data.</text>
</comment>